<feature type="domain" description="SLH" evidence="2">
    <location>
        <begin position="444"/>
        <end position="507"/>
    </location>
</feature>
<proteinExistence type="predicted"/>
<accession>A0A833NWY7</accession>
<feature type="domain" description="SLH" evidence="2">
    <location>
        <begin position="508"/>
        <end position="571"/>
    </location>
</feature>
<name>A0A833NWY7_UNCSA</name>
<dbReference type="PROSITE" id="PS51272">
    <property type="entry name" value="SLH"/>
    <property type="match status" value="3"/>
</dbReference>
<dbReference type="Gene3D" id="2.40.160.60">
    <property type="entry name" value="Outer membrane protein transport protein (OMPP1/FadL/TodX)"/>
    <property type="match status" value="1"/>
</dbReference>
<feature type="signal peptide" evidence="1">
    <location>
        <begin position="1"/>
        <end position="23"/>
    </location>
</feature>
<dbReference type="Pfam" id="PF00395">
    <property type="entry name" value="SLH"/>
    <property type="match status" value="3"/>
</dbReference>
<evidence type="ECO:0000259" key="2">
    <source>
        <dbReference type="PROSITE" id="PS51272"/>
    </source>
</evidence>
<protein>
    <recommendedName>
        <fullName evidence="2">SLH domain-containing protein</fullName>
    </recommendedName>
</protein>
<dbReference type="Proteomes" id="UP000488506">
    <property type="component" value="Unassembled WGS sequence"/>
</dbReference>
<organism evidence="3 4">
    <name type="scientific">Candidatus Saganbacteria bacterium</name>
    <dbReference type="NCBI Taxonomy" id="2575572"/>
    <lineage>
        <taxon>Bacteria</taxon>
        <taxon>Bacillati</taxon>
        <taxon>Saganbacteria</taxon>
    </lineage>
</organism>
<sequence length="637" mass="70019">MSKKLIVVSLLLLIAAAASFAQSAPDPIRIATGARPLGLGKAFVGLADDVSSIYLNPSGLANVDRWQMTSMWGKFLDDYSYFSLTGMYPTNYGNFGLGFVGGSIGGALPTRVKEGSDPADPIYEVDPTTDPMSYYNNVFIVTYADQIKRILEQPVLKNYEKYTSWFSGLKGLNIGANLKFFRSGLSGDHITNGSASGMEVDMGVQGKPLNWLAWGLNLQNALPASWGGKLTYANGWTETYPALLKGGVVLNVLGEEDSLRQIGPHKVNLLWDVDWEVQRSSQIPMLMHLGIEWLPLDLIALRVGIDQEMVGIGRTFNNFAAGVGINYSGFRFDYAYHQFAGAPGVDNHFFSMSYGLFKGKKKEAHKVIVEPDKLITFDATAILRGKVLDFEVATIKINGADIMIQKGNTFEAAAPLKVGKNTFNSISFTKTGATIEVDKSRILRLITYPDVSKTFWGFEQIGYIGTLGIIQGYPDGKFKPDGNITRAELSALLVRTLMGSDKAVPASAKGIFKDVPLTHWASKYINMASSKDIVKGYPDKTFKPAANITRAEGLAMIARFGKVNETIYGNVFSDVNDKHWAAAIIAGAYKEKMLEYFKDKPFEPSKMLTRAEAVEMLFRAKPVNLLILDLKDFNKGY</sequence>
<reference evidence="3 4" key="1">
    <citation type="submission" date="2019-12" db="EMBL/GenBank/DDBJ databases">
        <authorList>
            <person name="Wolfe R."/>
            <person name="Danczak R."/>
            <person name="Wilkins M."/>
        </authorList>
    </citation>
    <scope>NUCLEOTIDE SEQUENCE [LARGE SCALE GENOMIC DNA]</scope>
    <source>
        <strain evidence="3">X2_MaxBin.013</strain>
    </source>
</reference>
<dbReference type="InterPro" id="IPR051465">
    <property type="entry name" value="Cell_Envelope_Struct_Comp"/>
</dbReference>
<dbReference type="AlphaFoldDB" id="A0A833NWY7"/>
<evidence type="ECO:0000256" key="1">
    <source>
        <dbReference type="SAM" id="SignalP"/>
    </source>
</evidence>
<keyword evidence="1" id="KW-0732">Signal</keyword>
<evidence type="ECO:0000313" key="3">
    <source>
        <dbReference type="EMBL" id="KAF0134067.1"/>
    </source>
</evidence>
<dbReference type="EMBL" id="WPAF01000013">
    <property type="protein sequence ID" value="KAF0134067.1"/>
    <property type="molecule type" value="Genomic_DNA"/>
</dbReference>
<dbReference type="PANTHER" id="PTHR43308:SF5">
    <property type="entry name" value="S-LAYER PROTEIN _ PEPTIDOGLYCAN ENDO-BETA-N-ACETYLGLUCOSAMINIDASE"/>
    <property type="match status" value="1"/>
</dbReference>
<feature type="chain" id="PRO_5032640202" description="SLH domain-containing protein" evidence="1">
    <location>
        <begin position="24"/>
        <end position="637"/>
    </location>
</feature>
<dbReference type="PANTHER" id="PTHR43308">
    <property type="entry name" value="OUTER MEMBRANE PROTEIN ALPHA-RELATED"/>
    <property type="match status" value="1"/>
</dbReference>
<dbReference type="InterPro" id="IPR001119">
    <property type="entry name" value="SLH_dom"/>
</dbReference>
<feature type="domain" description="SLH" evidence="2">
    <location>
        <begin position="572"/>
        <end position="631"/>
    </location>
</feature>
<evidence type="ECO:0000313" key="4">
    <source>
        <dbReference type="Proteomes" id="UP000488506"/>
    </source>
</evidence>
<gene>
    <name evidence="3" type="ORF">FD145_921</name>
</gene>
<comment type="caution">
    <text evidence="3">The sequence shown here is derived from an EMBL/GenBank/DDBJ whole genome shotgun (WGS) entry which is preliminary data.</text>
</comment>